<reference evidence="1 2" key="1">
    <citation type="submission" date="2019-05" db="EMBL/GenBank/DDBJ databases">
        <title>Another draft genome of Portunus trituberculatus and its Hox gene families provides insights of decapod evolution.</title>
        <authorList>
            <person name="Jeong J.-H."/>
            <person name="Song I."/>
            <person name="Kim S."/>
            <person name="Choi T."/>
            <person name="Kim D."/>
            <person name="Ryu S."/>
            <person name="Kim W."/>
        </authorList>
    </citation>
    <scope>NUCLEOTIDE SEQUENCE [LARGE SCALE GENOMIC DNA]</scope>
    <source>
        <tissue evidence="1">Muscle</tissue>
    </source>
</reference>
<gene>
    <name evidence="1" type="ORF">E2C01_004477</name>
</gene>
<keyword evidence="2" id="KW-1185">Reference proteome</keyword>
<dbReference type="AlphaFoldDB" id="A0A5B7CQ36"/>
<name>A0A5B7CQ36_PORTR</name>
<proteinExistence type="predicted"/>
<organism evidence="1 2">
    <name type="scientific">Portunus trituberculatus</name>
    <name type="common">Swimming crab</name>
    <name type="synonym">Neptunus trituberculatus</name>
    <dbReference type="NCBI Taxonomy" id="210409"/>
    <lineage>
        <taxon>Eukaryota</taxon>
        <taxon>Metazoa</taxon>
        <taxon>Ecdysozoa</taxon>
        <taxon>Arthropoda</taxon>
        <taxon>Crustacea</taxon>
        <taxon>Multicrustacea</taxon>
        <taxon>Malacostraca</taxon>
        <taxon>Eumalacostraca</taxon>
        <taxon>Eucarida</taxon>
        <taxon>Decapoda</taxon>
        <taxon>Pleocyemata</taxon>
        <taxon>Brachyura</taxon>
        <taxon>Eubrachyura</taxon>
        <taxon>Portunoidea</taxon>
        <taxon>Portunidae</taxon>
        <taxon>Portuninae</taxon>
        <taxon>Portunus</taxon>
    </lineage>
</organism>
<protein>
    <submittedName>
        <fullName evidence="1">Uncharacterized protein</fullName>
    </submittedName>
</protein>
<dbReference type="Proteomes" id="UP000324222">
    <property type="component" value="Unassembled WGS sequence"/>
</dbReference>
<dbReference type="EMBL" id="VSRR010000182">
    <property type="protein sequence ID" value="MPC11802.1"/>
    <property type="molecule type" value="Genomic_DNA"/>
</dbReference>
<evidence type="ECO:0000313" key="2">
    <source>
        <dbReference type="Proteomes" id="UP000324222"/>
    </source>
</evidence>
<evidence type="ECO:0000313" key="1">
    <source>
        <dbReference type="EMBL" id="MPC11802.1"/>
    </source>
</evidence>
<sequence length="119" mass="12889">MAILASQDTATACLSHISNIINHYPPSTPLNYLLPKRDPIPSLSPPTRLSLATLASQEHPQHTPPRASHPLTCLSGIHSGSFNSKGLLPHSLMGTILSPDLERRSLFPGEDVAAMFRDF</sequence>
<comment type="caution">
    <text evidence="1">The sequence shown here is derived from an EMBL/GenBank/DDBJ whole genome shotgun (WGS) entry which is preliminary data.</text>
</comment>
<accession>A0A5B7CQ36</accession>